<accession>A0ACB0ZZQ8</accession>
<gene>
    <name evidence="1" type="ORF">MENTE1834_LOCUS32061</name>
</gene>
<comment type="caution">
    <text evidence="1">The sequence shown here is derived from an EMBL/GenBank/DDBJ whole genome shotgun (WGS) entry which is preliminary data.</text>
</comment>
<dbReference type="Proteomes" id="UP001497535">
    <property type="component" value="Unassembled WGS sequence"/>
</dbReference>
<sequence>MVLCENSVPNWRFQYPCIEFFDLLKAGPGTESGLFSLFLPCFLPLWLLPFINFNEFEFLIMNGRI</sequence>
<dbReference type="EMBL" id="CAVMJV010000054">
    <property type="protein sequence ID" value="CAK5084662.1"/>
    <property type="molecule type" value="Genomic_DNA"/>
</dbReference>
<evidence type="ECO:0000313" key="1">
    <source>
        <dbReference type="EMBL" id="CAK5084662.1"/>
    </source>
</evidence>
<proteinExistence type="predicted"/>
<evidence type="ECO:0000313" key="2">
    <source>
        <dbReference type="Proteomes" id="UP001497535"/>
    </source>
</evidence>
<organism evidence="1 2">
    <name type="scientific">Meloidogyne enterolobii</name>
    <name type="common">Root-knot nematode worm</name>
    <name type="synonym">Meloidogyne mayaguensis</name>
    <dbReference type="NCBI Taxonomy" id="390850"/>
    <lineage>
        <taxon>Eukaryota</taxon>
        <taxon>Metazoa</taxon>
        <taxon>Ecdysozoa</taxon>
        <taxon>Nematoda</taxon>
        <taxon>Chromadorea</taxon>
        <taxon>Rhabditida</taxon>
        <taxon>Tylenchina</taxon>
        <taxon>Tylenchomorpha</taxon>
        <taxon>Tylenchoidea</taxon>
        <taxon>Meloidogynidae</taxon>
        <taxon>Meloidogyninae</taxon>
        <taxon>Meloidogyne</taxon>
    </lineage>
</organism>
<reference evidence="1" key="1">
    <citation type="submission" date="2023-11" db="EMBL/GenBank/DDBJ databases">
        <authorList>
            <person name="Poullet M."/>
        </authorList>
    </citation>
    <scope>NUCLEOTIDE SEQUENCE</scope>
    <source>
        <strain evidence="1">E1834</strain>
    </source>
</reference>
<protein>
    <submittedName>
        <fullName evidence="1">Uncharacterized protein</fullName>
    </submittedName>
</protein>
<name>A0ACB0ZZQ8_MELEN</name>
<keyword evidence="2" id="KW-1185">Reference proteome</keyword>